<gene>
    <name evidence="2" type="ORF">PBAH0796_LOCUS13746</name>
</gene>
<protein>
    <submittedName>
        <fullName evidence="2">Uncharacterized protein</fullName>
    </submittedName>
</protein>
<reference evidence="2" key="1">
    <citation type="submission" date="2021-01" db="EMBL/GenBank/DDBJ databases">
        <authorList>
            <person name="Corre E."/>
            <person name="Pelletier E."/>
            <person name="Niang G."/>
            <person name="Scheremetjew M."/>
            <person name="Finn R."/>
            <person name="Kale V."/>
            <person name="Holt S."/>
            <person name="Cochrane G."/>
            <person name="Meng A."/>
            <person name="Brown T."/>
            <person name="Cohen L."/>
        </authorList>
    </citation>
    <scope>NUCLEOTIDE SEQUENCE</scope>
    <source>
        <strain evidence="2">Pbaha01</strain>
    </source>
</reference>
<name>A0A7S0AB38_9DINO</name>
<accession>A0A7S0AB38</accession>
<organism evidence="2">
    <name type="scientific">Pyrodinium bahamense</name>
    <dbReference type="NCBI Taxonomy" id="73915"/>
    <lineage>
        <taxon>Eukaryota</taxon>
        <taxon>Sar</taxon>
        <taxon>Alveolata</taxon>
        <taxon>Dinophyceae</taxon>
        <taxon>Gonyaulacales</taxon>
        <taxon>Pyrocystaceae</taxon>
        <taxon>Pyrodinium</taxon>
    </lineage>
</organism>
<feature type="region of interest" description="Disordered" evidence="1">
    <location>
        <begin position="326"/>
        <end position="354"/>
    </location>
</feature>
<proteinExistence type="predicted"/>
<sequence length="928" mass="104170">MGAAPSCCDYCAAKLAAHSGRDEILEEASEPPEPSGSLVYIEHDAASPSKDGSTTEASLRRGSCTRCVKDISVLRTAGVGIVAVLPDQLDKTKLATFREALHCQGIDTSSWGLNGAKSVEHLFWEAYQQRGCLLTGVNELGKLKRVTRIVKIKLISEIYGVDHTLFSRMQFMHDGQNVQRKQVLLRKLKWENRTDEDVQCNESFYAEACPHTEDLRQGCRKALQERLGLPLKWQQQHLQEEPHKYAYHTEDNVESDGYPGLLTLYCIHQVSFRVMDPEHCQCLGLPQGQEFATSEGDFNFNAQHCEDGLPIGSQLNIWMWAREQQSSPAPGAKSGAGGKTTLPAASAAPKAPAPTKSWETELRLIKRVPLPVLSAQALERVRDRLNVKLLHPPSGALWAALDGQKTDWSVVKRMARSIMDPKYSLSQFNKDLVAFPELNLYLLEEDSGSDQHVVQDVTSSGRTKGDEYQRTVGAFFAIYWLMRLEVDGKDGFSFGVDDKWAPMKPSGSDDRRLYPADKRINFHASGKWDYFKRLLTNAGLIERNKWGICKVNEKRMVSLLSLTAIHDIMKMDLLLPEVQVAHAPYHGYAKEDRIGDHDTALAYVMEHFPEMLPSFRGLDPDERHSVRFTQCNLCFNHGWFVQAEAPPGAIFTKFRQCLIRDHMSKIGSRDVSLYFVHWLTDLAGAEPTPLGGCEKFVVKFPLPVLNSFLRSFEFVERIVDHTETEVMEEYLKVRWVEHVPSPGPVPTGESAIALMRLLCMAQMSAPPVLKVYPELSEDDQAVLNSEMALTGCVGQSYSSDLIPKDVRDHPKGPAFLIYYGPAFLQNLGNDQAVFRLSVLAEVYRCARQLWPASIAKVASSVTVRIDTIKALSTNDLLQVIKQGDLWLLVKHNDSEAFIERSSKKKLNKFIANGQSIQILDLSYLQPTY</sequence>
<evidence type="ECO:0000313" key="2">
    <source>
        <dbReference type="EMBL" id="CAD8358379.1"/>
    </source>
</evidence>
<evidence type="ECO:0000256" key="1">
    <source>
        <dbReference type="SAM" id="MobiDB-lite"/>
    </source>
</evidence>
<dbReference type="EMBL" id="HBEG01022681">
    <property type="protein sequence ID" value="CAD8358379.1"/>
    <property type="molecule type" value="Transcribed_RNA"/>
</dbReference>
<dbReference type="AlphaFoldDB" id="A0A7S0AB38"/>